<comment type="subcellular location">
    <subcellularLocation>
        <location evidence="1">Membrane</location>
    </subcellularLocation>
</comment>
<organism evidence="9 10">
    <name type="scientific">Heracleum sosnowskyi</name>
    <dbReference type="NCBI Taxonomy" id="360622"/>
    <lineage>
        <taxon>Eukaryota</taxon>
        <taxon>Viridiplantae</taxon>
        <taxon>Streptophyta</taxon>
        <taxon>Embryophyta</taxon>
        <taxon>Tracheophyta</taxon>
        <taxon>Spermatophyta</taxon>
        <taxon>Magnoliopsida</taxon>
        <taxon>eudicotyledons</taxon>
        <taxon>Gunneridae</taxon>
        <taxon>Pentapetalae</taxon>
        <taxon>asterids</taxon>
        <taxon>campanulids</taxon>
        <taxon>Apiales</taxon>
        <taxon>Apiaceae</taxon>
        <taxon>Apioideae</taxon>
        <taxon>apioid superclade</taxon>
        <taxon>Tordylieae</taxon>
        <taxon>Tordyliinae</taxon>
        <taxon>Heracleum</taxon>
    </lineage>
</organism>
<evidence type="ECO:0000256" key="2">
    <source>
        <dbReference type="ARBA" id="ARBA00005189"/>
    </source>
</evidence>
<dbReference type="Pfam" id="PF11960">
    <property type="entry name" value="DUF3474"/>
    <property type="match status" value="1"/>
</dbReference>
<sequence length="481" mass="54938">MAILLENLNVPRAIGFRAATLSPIVGSLSVSRLVRRSAWIVAEAQDIAAVECELRSLPRIYARSRNGALRLNSKNSLKNFRLLDENVKISMIGSRHWGLRVSVPMSVPSVSEEEEKLKSVVEEEEVFDPAAAPPFKLSDVRAAIPKHCWVKDPVKSMSYVLRDVLIVFGLAVAASFVNNWVVWPLYWIAQGTMFWAIFVLGHDCGHGSFSNDTKLNSVVGHILHSSILVPYHGWRISHRTHHQNHGHVENDESWHPLSEKLFNSLDDLTRKFRFTLPFPMLAYPFYLAGRSPGKKGSHYDPNSDLFVANEKKDVITSTVCWTAMATLLVGLNFVMGPIKMLMLYGIPYWIFVIWLDFVTYLHHHGHDDKLPWYRGKEWSYLRGGLTTLDHDYGWINNIHHDIGTHVVHHLFPQIPHYHLIEATEAAKPVFGKYYREPKKSGPVPFHLLLTLWKSFKKDHFVSDTGDVVYYQAHPEIAKTQK</sequence>
<keyword evidence="6" id="KW-1133">Transmembrane helix</keyword>
<dbReference type="AlphaFoldDB" id="A0AAD8N806"/>
<name>A0AAD8N806_9APIA</name>
<dbReference type="GO" id="GO:0016717">
    <property type="term" value="F:oxidoreductase activity, acting on paired donors, with oxidation of a pair of donors resulting in the reduction of molecular oxygen to two molecules of water"/>
    <property type="evidence" value="ECO:0007669"/>
    <property type="project" value="InterPro"/>
</dbReference>
<dbReference type="GO" id="GO:0006629">
    <property type="term" value="P:lipid metabolic process"/>
    <property type="evidence" value="ECO:0007669"/>
    <property type="project" value="InterPro"/>
</dbReference>
<dbReference type="InterPro" id="IPR005804">
    <property type="entry name" value="FA_desaturase_dom"/>
</dbReference>
<evidence type="ECO:0000259" key="8">
    <source>
        <dbReference type="Pfam" id="PF11960"/>
    </source>
</evidence>
<reference evidence="9" key="2">
    <citation type="submission" date="2023-05" db="EMBL/GenBank/DDBJ databases">
        <authorList>
            <person name="Schelkunov M.I."/>
        </authorList>
    </citation>
    <scope>NUCLEOTIDE SEQUENCE</scope>
    <source>
        <strain evidence="9">Hsosn_3</strain>
        <tissue evidence="9">Leaf</tissue>
    </source>
</reference>
<protein>
    <submittedName>
        <fullName evidence="9">Acyl-lipid Delta(12)-acetylenase</fullName>
    </submittedName>
</protein>
<comment type="pathway">
    <text evidence="2">Lipid metabolism.</text>
</comment>
<keyword evidence="4" id="KW-0560">Oxidoreductase</keyword>
<feature type="transmembrane region" description="Helical" evidence="6">
    <location>
        <begin position="159"/>
        <end position="177"/>
    </location>
</feature>
<dbReference type="EMBL" id="JAUIZM010000001">
    <property type="protein sequence ID" value="KAK1405165.1"/>
    <property type="molecule type" value="Genomic_DNA"/>
</dbReference>
<evidence type="ECO:0000256" key="3">
    <source>
        <dbReference type="ARBA" id="ARBA00009295"/>
    </source>
</evidence>
<accession>A0AAD8N806</accession>
<evidence type="ECO:0000313" key="10">
    <source>
        <dbReference type="Proteomes" id="UP001237642"/>
    </source>
</evidence>
<keyword evidence="10" id="KW-1185">Reference proteome</keyword>
<comment type="caution">
    <text evidence="9">The sequence shown here is derived from an EMBL/GenBank/DDBJ whole genome shotgun (WGS) entry which is preliminary data.</text>
</comment>
<evidence type="ECO:0000256" key="5">
    <source>
        <dbReference type="ARBA" id="ARBA00023136"/>
    </source>
</evidence>
<gene>
    <name evidence="9" type="ORF">POM88_004770</name>
</gene>
<evidence type="ECO:0000256" key="1">
    <source>
        <dbReference type="ARBA" id="ARBA00004370"/>
    </source>
</evidence>
<dbReference type="InterPro" id="IPR012171">
    <property type="entry name" value="Fatty_acid_desaturase"/>
</dbReference>
<comment type="similarity">
    <text evidence="3">Belongs to the fatty acid desaturase type 1 family.</text>
</comment>
<evidence type="ECO:0000259" key="7">
    <source>
        <dbReference type="Pfam" id="PF00487"/>
    </source>
</evidence>
<feature type="transmembrane region" description="Helical" evidence="6">
    <location>
        <begin position="314"/>
        <end position="335"/>
    </location>
</feature>
<dbReference type="Proteomes" id="UP001237642">
    <property type="component" value="Unassembled WGS sequence"/>
</dbReference>
<evidence type="ECO:0000256" key="4">
    <source>
        <dbReference type="ARBA" id="ARBA00023002"/>
    </source>
</evidence>
<dbReference type="PANTHER" id="PTHR32100">
    <property type="entry name" value="OMEGA-6 FATTY ACID DESATURASE, CHLOROPLASTIC"/>
    <property type="match status" value="1"/>
</dbReference>
<dbReference type="Pfam" id="PF00487">
    <property type="entry name" value="FA_desaturase"/>
    <property type="match status" value="1"/>
</dbReference>
<dbReference type="InterPro" id="IPR021863">
    <property type="entry name" value="FAS_N"/>
</dbReference>
<evidence type="ECO:0000256" key="6">
    <source>
        <dbReference type="SAM" id="Phobius"/>
    </source>
</evidence>
<reference evidence="9" key="1">
    <citation type="submission" date="2023-02" db="EMBL/GenBank/DDBJ databases">
        <title>Genome of toxic invasive species Heracleum sosnowskyi carries increased number of genes despite the absence of recent whole-genome duplications.</title>
        <authorList>
            <person name="Schelkunov M."/>
            <person name="Shtratnikova V."/>
            <person name="Makarenko M."/>
            <person name="Klepikova A."/>
            <person name="Omelchenko D."/>
            <person name="Novikova G."/>
            <person name="Obukhova E."/>
            <person name="Bogdanov V."/>
            <person name="Penin A."/>
            <person name="Logacheva M."/>
        </authorList>
    </citation>
    <scope>NUCLEOTIDE SEQUENCE</scope>
    <source>
        <strain evidence="9">Hsosn_3</strain>
        <tissue evidence="9">Leaf</tissue>
    </source>
</reference>
<keyword evidence="5 6" id="KW-0472">Membrane</keyword>
<dbReference type="GO" id="GO:0016020">
    <property type="term" value="C:membrane"/>
    <property type="evidence" value="ECO:0007669"/>
    <property type="project" value="UniProtKB-SubCell"/>
</dbReference>
<evidence type="ECO:0000313" key="9">
    <source>
        <dbReference type="EMBL" id="KAK1405165.1"/>
    </source>
</evidence>
<dbReference type="CDD" id="cd03507">
    <property type="entry name" value="Delta12-FADS-like"/>
    <property type="match status" value="1"/>
</dbReference>
<feature type="transmembrane region" description="Helical" evidence="6">
    <location>
        <begin position="341"/>
        <end position="361"/>
    </location>
</feature>
<proteinExistence type="inferred from homology"/>
<keyword evidence="6" id="KW-0812">Transmembrane</keyword>
<feature type="domain" description="Fatty acid desaturase" evidence="7">
    <location>
        <begin position="179"/>
        <end position="434"/>
    </location>
</feature>
<feature type="domain" description="Fatty acid desaturase N-terminal" evidence="8">
    <location>
        <begin position="50"/>
        <end position="171"/>
    </location>
</feature>